<keyword evidence="9 10" id="KW-0520">NAD</keyword>
<evidence type="ECO:0000313" key="13">
    <source>
        <dbReference type="Proteomes" id="UP000009026"/>
    </source>
</evidence>
<evidence type="ECO:0000256" key="10">
    <source>
        <dbReference type="HAMAP-Rule" id="MF_01037"/>
    </source>
</evidence>
<dbReference type="GO" id="GO:0002098">
    <property type="term" value="P:tRNA wobble uridine modification"/>
    <property type="evidence" value="ECO:0007669"/>
    <property type="project" value="TreeGrafter"/>
</dbReference>
<evidence type="ECO:0000256" key="2">
    <source>
        <dbReference type="ARBA" id="ARBA00022490"/>
    </source>
</evidence>
<keyword evidence="8 10" id="KW-0521">NADP</keyword>
<dbReference type="HAMAP" id="MF_01037">
    <property type="entry name" value="TrmFO"/>
    <property type="match status" value="1"/>
</dbReference>
<dbReference type="EMBL" id="CP012109">
    <property type="protein sequence ID" value="AKQ67090.1"/>
    <property type="molecule type" value="Genomic_DNA"/>
</dbReference>
<dbReference type="PANTHER" id="PTHR11806:SF2">
    <property type="entry name" value="METHYLENETETRAHYDROFOLATE--TRNA-(URACIL-5-)-METHYLTRANSFERASE TRMFO"/>
    <property type="match status" value="1"/>
</dbReference>
<dbReference type="STRING" id="1297742.A176_004002"/>
<dbReference type="eggNOG" id="COG1206">
    <property type="taxonomic scope" value="Bacteria"/>
</dbReference>
<dbReference type="InterPro" id="IPR036188">
    <property type="entry name" value="FAD/NAD-bd_sf"/>
</dbReference>
<keyword evidence="5 10" id="KW-0808">Transferase</keyword>
<keyword evidence="13" id="KW-1185">Reference proteome</keyword>
<dbReference type="GO" id="GO:0005829">
    <property type="term" value="C:cytosol"/>
    <property type="evidence" value="ECO:0007669"/>
    <property type="project" value="TreeGrafter"/>
</dbReference>
<evidence type="ECO:0000259" key="11">
    <source>
        <dbReference type="Pfam" id="PF01134"/>
    </source>
</evidence>
<comment type="catalytic activity">
    <reaction evidence="10">
        <text>uridine(54) in tRNA + (6R)-5,10-methylene-5,6,7,8-tetrahydrofolate + NADH + H(+) = 5-methyluridine(54) in tRNA + (6S)-5,6,7,8-tetrahydrofolate + NAD(+)</text>
        <dbReference type="Rhea" id="RHEA:16873"/>
        <dbReference type="Rhea" id="RHEA-COMP:10167"/>
        <dbReference type="Rhea" id="RHEA-COMP:10193"/>
        <dbReference type="ChEBI" id="CHEBI:15378"/>
        <dbReference type="ChEBI" id="CHEBI:15636"/>
        <dbReference type="ChEBI" id="CHEBI:57453"/>
        <dbReference type="ChEBI" id="CHEBI:57540"/>
        <dbReference type="ChEBI" id="CHEBI:57945"/>
        <dbReference type="ChEBI" id="CHEBI:65315"/>
        <dbReference type="ChEBI" id="CHEBI:74447"/>
        <dbReference type="EC" id="2.1.1.74"/>
    </reaction>
</comment>
<dbReference type="InterPro" id="IPR004417">
    <property type="entry name" value="TrmFO"/>
</dbReference>
<dbReference type="PATRIC" id="fig|1297742.4.peg.4045"/>
<evidence type="ECO:0000256" key="8">
    <source>
        <dbReference type="ARBA" id="ARBA00022857"/>
    </source>
</evidence>
<proteinExistence type="inferred from homology"/>
<dbReference type="Proteomes" id="UP000009026">
    <property type="component" value="Chromosome"/>
</dbReference>
<dbReference type="InterPro" id="IPR002218">
    <property type="entry name" value="MnmG-rel"/>
</dbReference>
<protein>
    <recommendedName>
        <fullName evidence="10">Methylenetetrahydrofolate--tRNA-(uracil-5-)-methyltransferase TrmFO</fullName>
        <ecNumber evidence="10">2.1.1.74</ecNumber>
    </recommendedName>
    <alternativeName>
        <fullName evidence="10">Folate-dependent tRNA (uracil-5-)-methyltransferase</fullName>
    </alternativeName>
    <alternativeName>
        <fullName evidence="10">Folate-dependent tRNA(M-5-U54)-methyltransferase</fullName>
    </alternativeName>
</protein>
<comment type="cofactor">
    <cofactor evidence="1 10">
        <name>FAD</name>
        <dbReference type="ChEBI" id="CHEBI:57692"/>
    </cofactor>
</comment>
<evidence type="ECO:0000256" key="5">
    <source>
        <dbReference type="ARBA" id="ARBA00022679"/>
    </source>
</evidence>
<dbReference type="RefSeq" id="WP_002639757.1">
    <property type="nucleotide sequence ID" value="NZ_CP012109.1"/>
</dbReference>
<dbReference type="AlphaFoldDB" id="A0A0H4X0I3"/>
<dbReference type="NCBIfam" id="NF003739">
    <property type="entry name" value="PRK05335.1"/>
    <property type="match status" value="1"/>
</dbReference>
<evidence type="ECO:0000256" key="1">
    <source>
        <dbReference type="ARBA" id="ARBA00001974"/>
    </source>
</evidence>
<dbReference type="SUPFAM" id="SSF51905">
    <property type="entry name" value="FAD/NAD(P)-binding domain"/>
    <property type="match status" value="1"/>
</dbReference>
<comment type="similarity">
    <text evidence="10">Belongs to the MnmG family. TrmFO subfamily.</text>
</comment>
<reference evidence="12 13" key="1">
    <citation type="journal article" date="2016" name="PLoS ONE">
        <title>Complete Genome Sequence and Comparative Genomics of a Novel Myxobacterium Myxococcus hansupus.</title>
        <authorList>
            <person name="Sharma G."/>
            <person name="Narwani T."/>
            <person name="Subramanian S."/>
        </authorList>
    </citation>
    <scope>NUCLEOTIDE SEQUENCE [LARGE SCALE GENOMIC DNA]</scope>
    <source>
        <strain evidence="13">mixupus</strain>
    </source>
</reference>
<evidence type="ECO:0000256" key="6">
    <source>
        <dbReference type="ARBA" id="ARBA00022694"/>
    </source>
</evidence>
<dbReference type="OrthoDB" id="9803114at2"/>
<comment type="catalytic activity">
    <reaction evidence="10">
        <text>uridine(54) in tRNA + (6R)-5,10-methylene-5,6,7,8-tetrahydrofolate + NADPH + H(+) = 5-methyluridine(54) in tRNA + (6S)-5,6,7,8-tetrahydrofolate + NADP(+)</text>
        <dbReference type="Rhea" id="RHEA:62372"/>
        <dbReference type="Rhea" id="RHEA-COMP:10167"/>
        <dbReference type="Rhea" id="RHEA-COMP:10193"/>
        <dbReference type="ChEBI" id="CHEBI:15378"/>
        <dbReference type="ChEBI" id="CHEBI:15636"/>
        <dbReference type="ChEBI" id="CHEBI:57453"/>
        <dbReference type="ChEBI" id="CHEBI:57783"/>
        <dbReference type="ChEBI" id="CHEBI:58349"/>
        <dbReference type="ChEBI" id="CHEBI:65315"/>
        <dbReference type="ChEBI" id="CHEBI:74447"/>
        <dbReference type="EC" id="2.1.1.74"/>
    </reaction>
</comment>
<dbReference type="EC" id="2.1.1.74" evidence="10"/>
<dbReference type="GO" id="GO:0047151">
    <property type="term" value="F:tRNA (uracil(54)-C5)-methyltransferase activity, 5,10-methylenetetrahydrofolate-dependent"/>
    <property type="evidence" value="ECO:0007669"/>
    <property type="project" value="UniProtKB-UniRule"/>
</dbReference>
<comment type="function">
    <text evidence="10">Catalyzes the folate-dependent formation of 5-methyl-uridine at position 54 (M-5-U54) in all tRNAs.</text>
</comment>
<dbReference type="InterPro" id="IPR040131">
    <property type="entry name" value="MnmG_N"/>
</dbReference>
<dbReference type="Gene3D" id="3.50.50.60">
    <property type="entry name" value="FAD/NAD(P)-binding domain"/>
    <property type="match status" value="2"/>
</dbReference>
<gene>
    <name evidence="10" type="primary">trmFO</name>
    <name evidence="12" type="ORF">A176_004002</name>
</gene>
<feature type="binding site" evidence="10">
    <location>
        <begin position="12"/>
        <end position="17"/>
    </location>
    <ligand>
        <name>FAD</name>
        <dbReference type="ChEBI" id="CHEBI:57692"/>
    </ligand>
</feature>
<organism evidence="12 13">
    <name type="scientific">Pseudomyxococcus hansupus</name>
    <dbReference type="NCBI Taxonomy" id="1297742"/>
    <lineage>
        <taxon>Bacteria</taxon>
        <taxon>Pseudomonadati</taxon>
        <taxon>Myxococcota</taxon>
        <taxon>Myxococcia</taxon>
        <taxon>Myxococcales</taxon>
        <taxon>Cystobacterineae</taxon>
        <taxon>Myxococcaceae</taxon>
        <taxon>Pseudomyxococcus</taxon>
    </lineage>
</organism>
<feature type="domain" description="MnmG N-terminal" evidence="11">
    <location>
        <begin position="8"/>
        <end position="371"/>
    </location>
</feature>
<dbReference type="PANTHER" id="PTHR11806">
    <property type="entry name" value="GLUCOSE INHIBITED DIVISION PROTEIN A"/>
    <property type="match status" value="1"/>
</dbReference>
<comment type="subcellular location">
    <subcellularLocation>
        <location evidence="10">Cytoplasm</location>
    </subcellularLocation>
</comment>
<dbReference type="Pfam" id="PF01134">
    <property type="entry name" value="GIDA"/>
    <property type="match status" value="1"/>
</dbReference>
<keyword evidence="7 10" id="KW-0274">FAD</keyword>
<accession>A0A0H4X0I3</accession>
<evidence type="ECO:0000256" key="7">
    <source>
        <dbReference type="ARBA" id="ARBA00022827"/>
    </source>
</evidence>
<keyword evidence="6 10" id="KW-0819">tRNA processing</keyword>
<evidence type="ECO:0000256" key="4">
    <source>
        <dbReference type="ARBA" id="ARBA00022630"/>
    </source>
</evidence>
<dbReference type="NCBIfam" id="TIGR00137">
    <property type="entry name" value="gid_trmFO"/>
    <property type="match status" value="1"/>
</dbReference>
<keyword evidence="4 10" id="KW-0285">Flavoprotein</keyword>
<dbReference type="GO" id="GO:0050660">
    <property type="term" value="F:flavin adenine dinucleotide binding"/>
    <property type="evidence" value="ECO:0007669"/>
    <property type="project" value="UniProtKB-UniRule"/>
</dbReference>
<name>A0A0H4X0I3_9BACT</name>
<evidence type="ECO:0000256" key="3">
    <source>
        <dbReference type="ARBA" id="ARBA00022603"/>
    </source>
</evidence>
<sequence length="457" mass="49632">MSDQKQRVTVIGGGLAGTECAYQLARRGVPVVLREMKPHKRSPAHKSDALAELVCSNSLRSDNPESAIGLLHAELRALGSVVLSAADANRVPAGDALAVERDGFSGAITQSLLSHPGVELVAGEVERLPDEGPVVIASGPLTSDALTRELERHVGTKLYFYDAIAPILSADSIDMNVAFRQSRYGKGGGDDYLNLPMTKDEYHRFIAELKAGQKVVPHAFEEPKYFEGCLPIEVMAERGDDTLAYGPMKPVGLRDPRTGQDPYAVVQLRMEDVGGTSWNMVGFQTRLTWGEQKRIFANFIPGLQQAEFLRMGQIHRNTFIDSPRLLSKDLSLKTEPRLYFAGQVSGVEGYVESAACGYLVALALHAKLTGTEWVPPPATTAMGALLRHVTGEAHPPDYPHQPSNIIFGIFPPITGRMKKAEKRAAYSARAKQDLAAWLPHAGVPAAGSPEHREQRSA</sequence>
<keyword evidence="3 10" id="KW-0489">Methyltransferase</keyword>
<evidence type="ECO:0000313" key="12">
    <source>
        <dbReference type="EMBL" id="AKQ67090.1"/>
    </source>
</evidence>
<evidence type="ECO:0000256" key="9">
    <source>
        <dbReference type="ARBA" id="ARBA00023027"/>
    </source>
</evidence>
<keyword evidence="2 10" id="KW-0963">Cytoplasm</keyword>
<dbReference type="KEGG" id="mym:A176_004002"/>
<dbReference type="GO" id="GO:0030488">
    <property type="term" value="P:tRNA methylation"/>
    <property type="evidence" value="ECO:0007669"/>
    <property type="project" value="TreeGrafter"/>
</dbReference>